<evidence type="ECO:0000313" key="2">
    <source>
        <dbReference type="Proteomes" id="UP001381693"/>
    </source>
</evidence>
<name>A0AAN9A8C8_HALRR</name>
<organism evidence="1 2">
    <name type="scientific">Halocaridina rubra</name>
    <name type="common">Hawaiian red shrimp</name>
    <dbReference type="NCBI Taxonomy" id="373956"/>
    <lineage>
        <taxon>Eukaryota</taxon>
        <taxon>Metazoa</taxon>
        <taxon>Ecdysozoa</taxon>
        <taxon>Arthropoda</taxon>
        <taxon>Crustacea</taxon>
        <taxon>Multicrustacea</taxon>
        <taxon>Malacostraca</taxon>
        <taxon>Eumalacostraca</taxon>
        <taxon>Eucarida</taxon>
        <taxon>Decapoda</taxon>
        <taxon>Pleocyemata</taxon>
        <taxon>Caridea</taxon>
        <taxon>Atyoidea</taxon>
        <taxon>Atyidae</taxon>
        <taxon>Halocaridina</taxon>
    </lineage>
</organism>
<feature type="non-terminal residue" evidence="1">
    <location>
        <position position="1"/>
    </location>
</feature>
<accession>A0AAN9A8C8</accession>
<reference evidence="1 2" key="1">
    <citation type="submission" date="2023-11" db="EMBL/GenBank/DDBJ databases">
        <title>Halocaridina rubra genome assembly.</title>
        <authorList>
            <person name="Smith C."/>
        </authorList>
    </citation>
    <scope>NUCLEOTIDE SEQUENCE [LARGE SCALE GENOMIC DNA]</scope>
    <source>
        <strain evidence="1">EP-1</strain>
        <tissue evidence="1">Whole</tissue>
    </source>
</reference>
<protein>
    <submittedName>
        <fullName evidence="1">Uncharacterized protein</fullName>
    </submittedName>
</protein>
<dbReference type="EMBL" id="JAXCGZ010009998">
    <property type="protein sequence ID" value="KAK7075910.1"/>
    <property type="molecule type" value="Genomic_DNA"/>
</dbReference>
<dbReference type="AlphaFoldDB" id="A0AAN9A8C8"/>
<keyword evidence="2" id="KW-1185">Reference proteome</keyword>
<sequence length="82" mass="9055">CISPEDLTCEMIEEIIQYTLAKADTSLPIEISLYYCSGHLSRTLLQQAISQTITRASASLSLVPVLAIEDNHTLLAVNARRH</sequence>
<proteinExistence type="predicted"/>
<gene>
    <name evidence="1" type="ORF">SK128_024206</name>
</gene>
<dbReference type="Proteomes" id="UP001381693">
    <property type="component" value="Unassembled WGS sequence"/>
</dbReference>
<comment type="caution">
    <text evidence="1">The sequence shown here is derived from an EMBL/GenBank/DDBJ whole genome shotgun (WGS) entry which is preliminary data.</text>
</comment>
<evidence type="ECO:0000313" key="1">
    <source>
        <dbReference type="EMBL" id="KAK7075910.1"/>
    </source>
</evidence>